<keyword evidence="4" id="KW-1185">Reference proteome</keyword>
<organism evidence="3 4">
    <name type="scientific">Tulasnella calospora MUT 4182</name>
    <dbReference type="NCBI Taxonomy" id="1051891"/>
    <lineage>
        <taxon>Eukaryota</taxon>
        <taxon>Fungi</taxon>
        <taxon>Dikarya</taxon>
        <taxon>Basidiomycota</taxon>
        <taxon>Agaricomycotina</taxon>
        <taxon>Agaricomycetes</taxon>
        <taxon>Cantharellales</taxon>
        <taxon>Tulasnellaceae</taxon>
        <taxon>Tulasnella</taxon>
    </lineage>
</organism>
<accession>A0A0C3MBG3</accession>
<feature type="compositionally biased region" description="Polar residues" evidence="1">
    <location>
        <begin position="734"/>
        <end position="748"/>
    </location>
</feature>
<reference evidence="3 4" key="1">
    <citation type="submission" date="2014-04" db="EMBL/GenBank/DDBJ databases">
        <authorList>
            <consortium name="DOE Joint Genome Institute"/>
            <person name="Kuo A."/>
            <person name="Girlanda M."/>
            <person name="Perotto S."/>
            <person name="Kohler A."/>
            <person name="Nagy L.G."/>
            <person name="Floudas D."/>
            <person name="Copeland A."/>
            <person name="Barry K.W."/>
            <person name="Cichocki N."/>
            <person name="Veneault-Fourrey C."/>
            <person name="LaButti K."/>
            <person name="Lindquist E.A."/>
            <person name="Lipzen A."/>
            <person name="Lundell T."/>
            <person name="Morin E."/>
            <person name="Murat C."/>
            <person name="Sun H."/>
            <person name="Tunlid A."/>
            <person name="Henrissat B."/>
            <person name="Grigoriev I.V."/>
            <person name="Hibbett D.S."/>
            <person name="Martin F."/>
            <person name="Nordberg H.P."/>
            <person name="Cantor M.N."/>
            <person name="Hua S.X."/>
        </authorList>
    </citation>
    <scope>NUCLEOTIDE SEQUENCE [LARGE SCALE GENOMIC DNA]</scope>
    <source>
        <strain evidence="3 4">MUT 4182</strain>
    </source>
</reference>
<dbReference type="OrthoDB" id="20900at2759"/>
<evidence type="ECO:0000256" key="1">
    <source>
        <dbReference type="SAM" id="MobiDB-lite"/>
    </source>
</evidence>
<dbReference type="HOGENOM" id="CLU_019530_0_0_1"/>
<evidence type="ECO:0000259" key="2">
    <source>
        <dbReference type="Pfam" id="PF08167"/>
    </source>
</evidence>
<protein>
    <recommendedName>
        <fullName evidence="2">Pre-rRNA-processing protein RIX1 N-terminal domain-containing protein</fullName>
    </recommendedName>
</protein>
<dbReference type="AlphaFoldDB" id="A0A0C3MBG3"/>
<dbReference type="Pfam" id="PF08167">
    <property type="entry name" value="RIX1"/>
    <property type="match status" value="1"/>
</dbReference>
<feature type="compositionally biased region" description="Basic and acidic residues" evidence="1">
    <location>
        <begin position="773"/>
        <end position="783"/>
    </location>
</feature>
<reference evidence="4" key="2">
    <citation type="submission" date="2015-01" db="EMBL/GenBank/DDBJ databases">
        <title>Evolutionary Origins and Diversification of the Mycorrhizal Mutualists.</title>
        <authorList>
            <consortium name="DOE Joint Genome Institute"/>
            <consortium name="Mycorrhizal Genomics Consortium"/>
            <person name="Kohler A."/>
            <person name="Kuo A."/>
            <person name="Nagy L.G."/>
            <person name="Floudas D."/>
            <person name="Copeland A."/>
            <person name="Barry K.W."/>
            <person name="Cichocki N."/>
            <person name="Veneault-Fourrey C."/>
            <person name="LaButti K."/>
            <person name="Lindquist E.A."/>
            <person name="Lipzen A."/>
            <person name="Lundell T."/>
            <person name="Morin E."/>
            <person name="Murat C."/>
            <person name="Riley R."/>
            <person name="Ohm R."/>
            <person name="Sun H."/>
            <person name="Tunlid A."/>
            <person name="Henrissat B."/>
            <person name="Grigoriev I.V."/>
            <person name="Hibbett D.S."/>
            <person name="Martin F."/>
        </authorList>
    </citation>
    <scope>NUCLEOTIDE SEQUENCE [LARGE SCALE GENOMIC DNA]</scope>
    <source>
        <strain evidence="4">MUT 4182</strain>
    </source>
</reference>
<dbReference type="STRING" id="1051891.A0A0C3MBG3"/>
<dbReference type="InterPro" id="IPR012583">
    <property type="entry name" value="RIX1_N"/>
</dbReference>
<evidence type="ECO:0000313" key="3">
    <source>
        <dbReference type="EMBL" id="KIO31087.1"/>
    </source>
</evidence>
<dbReference type="InterPro" id="IPR016024">
    <property type="entry name" value="ARM-type_fold"/>
</dbReference>
<feature type="region of interest" description="Disordered" evidence="1">
    <location>
        <begin position="428"/>
        <end position="466"/>
    </location>
</feature>
<feature type="compositionally biased region" description="Polar residues" evidence="1">
    <location>
        <begin position="686"/>
        <end position="716"/>
    </location>
</feature>
<gene>
    <name evidence="3" type="ORF">M407DRAFT_221600</name>
</gene>
<feature type="domain" description="Pre-rRNA-processing protein RIX1 N-terminal" evidence="2">
    <location>
        <begin position="7"/>
        <end position="195"/>
    </location>
</feature>
<dbReference type="SUPFAM" id="SSF48371">
    <property type="entry name" value="ARM repeat"/>
    <property type="match status" value="1"/>
</dbReference>
<evidence type="ECO:0000313" key="4">
    <source>
        <dbReference type="Proteomes" id="UP000054248"/>
    </source>
</evidence>
<sequence>MDNIGGILQHQLATDATTLAQMPIVLQTLTADHLKPSQPTGKWMARINSLLHSREPSFRWAGLCLADKTSELSVQLMLEHAETWIGIVLPMLSKVEVEPVHTMSIRLLFRIFSSATHMTEFQRQVSTPNVSRYALAMVALAEKGAPISLQASPAPLSHVIIFETIHALISIYPSVLRTGQSSLQKLALRHVSGSFPAPTPPEIISSASKLLATLHISSGKTASSASWKKMIEGVLATAAESLAALRTTFASSGSGLEVPKLPDDPMIAMPLALDRLRCMTSVVSALVQTESTRTVMFPLASTVQLAVDLLKGAPELIVTTAEQLENQDIALRAFQLSFVPSISALGCQLTTILCESAGRHLIPYAPQLVNVLAFQISQPDICVATRTWLLRTLPPIIYQTRPFHSSVLPNRVARGTLSTITTLLSNEPLKSESSSHELGPTSSGRGKGKKRARGYEGDELLRNQPHGSQLNVAQSEEMIAAVDVLEALVASGFLSQPTSSTIHRVLLSLALSLPQQTPQAFSKNLNAYENFQQKVFTLSAQIAQHGKDGFAARSLGTVLSTTTTLSEGPGATKAYVRAASCLESVLHPRLPPLLKTAPPVEFFPLFRKEETKEEREIQEELRLSSVEGAGAPGTLRNGFTHTATTGSVQNQSGYSINVALMPDTTSASPVALQPPALQKATEPLPTAQSVSVSSFPSGNTTSALNATSAGDSSAVESDSRIHPYEQPEWAVPSTHGQTEPSQAPTATSKETHGSPLRLTMSEDEDGDQQIPEIDMRSDTEDEE</sequence>
<dbReference type="Proteomes" id="UP000054248">
    <property type="component" value="Unassembled WGS sequence"/>
</dbReference>
<proteinExistence type="predicted"/>
<feature type="region of interest" description="Disordered" evidence="1">
    <location>
        <begin position="680"/>
        <end position="783"/>
    </location>
</feature>
<name>A0A0C3MBG3_9AGAM</name>
<dbReference type="EMBL" id="KN822966">
    <property type="protein sequence ID" value="KIO31087.1"/>
    <property type="molecule type" value="Genomic_DNA"/>
</dbReference>